<dbReference type="Proteomes" id="UP001595526">
    <property type="component" value="Unassembled WGS sequence"/>
</dbReference>
<keyword evidence="3" id="KW-1185">Reference proteome</keyword>
<accession>A0ABV7JHY2</accession>
<dbReference type="RefSeq" id="WP_379021669.1">
    <property type="nucleotide sequence ID" value="NZ_JBHRTA010000029.1"/>
</dbReference>
<organism evidence="2 3">
    <name type="scientific">Parapedobacter deserti</name>
    <dbReference type="NCBI Taxonomy" id="1912957"/>
    <lineage>
        <taxon>Bacteria</taxon>
        <taxon>Pseudomonadati</taxon>
        <taxon>Bacteroidota</taxon>
        <taxon>Sphingobacteriia</taxon>
        <taxon>Sphingobacteriales</taxon>
        <taxon>Sphingobacteriaceae</taxon>
        <taxon>Parapedobacter</taxon>
    </lineage>
</organism>
<reference evidence="3" key="1">
    <citation type="journal article" date="2019" name="Int. J. Syst. Evol. Microbiol.">
        <title>The Global Catalogue of Microorganisms (GCM) 10K type strain sequencing project: providing services to taxonomists for standard genome sequencing and annotation.</title>
        <authorList>
            <consortium name="The Broad Institute Genomics Platform"/>
            <consortium name="The Broad Institute Genome Sequencing Center for Infectious Disease"/>
            <person name="Wu L."/>
            <person name="Ma J."/>
        </authorList>
    </citation>
    <scope>NUCLEOTIDE SEQUENCE [LARGE SCALE GENOMIC DNA]</scope>
    <source>
        <strain evidence="3">KCTC 52416</strain>
    </source>
</reference>
<evidence type="ECO:0000313" key="2">
    <source>
        <dbReference type="EMBL" id="MFC3197715.1"/>
    </source>
</evidence>
<evidence type="ECO:0000313" key="3">
    <source>
        <dbReference type="Proteomes" id="UP001595526"/>
    </source>
</evidence>
<dbReference type="InterPro" id="IPR032185">
    <property type="entry name" value="DUF5017"/>
</dbReference>
<name>A0ABV7JHY2_9SPHI</name>
<feature type="domain" description="DUF5017" evidence="1">
    <location>
        <begin position="24"/>
        <end position="196"/>
    </location>
</feature>
<dbReference type="Pfam" id="PF16409">
    <property type="entry name" value="DUF5017"/>
    <property type="match status" value="1"/>
</dbReference>
<sequence>MNNMTISKFKYIALIFSAIGFSVSCTKDEVEWPTDFDVKTEKNVFIVDEPVEFLLSGNPNFVIFYSGENGKKYENANRTKADGQQIINFETSAQNGNQVNSLALMISSDFSGTYNAQGVKSATWTDITSRATLSMGTANVKSGDVDISDFASEDQVYIAFKFTGEASSTSPQRQWTIRNFTLHNNLTDGTVYPIFANISAPNWLAVNVLNPAVGWATPSATQLSINGGPVNTPDNEDWIISSAVGLRNITPDRATLVRDMTTRSNSFSYQFSTPGKYTVTFVGINHTVYGERSQVREINLEIQ</sequence>
<evidence type="ECO:0000259" key="1">
    <source>
        <dbReference type="Pfam" id="PF16409"/>
    </source>
</evidence>
<gene>
    <name evidence="2" type="ORF">ACFOET_08830</name>
</gene>
<dbReference type="EMBL" id="JBHRTA010000029">
    <property type="protein sequence ID" value="MFC3197715.1"/>
    <property type="molecule type" value="Genomic_DNA"/>
</dbReference>
<proteinExistence type="predicted"/>
<protein>
    <submittedName>
        <fullName evidence="2">DUF5017 domain-containing protein</fullName>
    </submittedName>
</protein>
<comment type="caution">
    <text evidence="2">The sequence shown here is derived from an EMBL/GenBank/DDBJ whole genome shotgun (WGS) entry which is preliminary data.</text>
</comment>